<evidence type="ECO:0000313" key="1">
    <source>
        <dbReference type="EMBL" id="OON76724.1"/>
    </source>
</evidence>
<dbReference type="GO" id="GO:0003677">
    <property type="term" value="F:DNA binding"/>
    <property type="evidence" value="ECO:0007669"/>
    <property type="project" value="InterPro"/>
</dbReference>
<keyword evidence="2" id="KW-1185">Reference proteome</keyword>
<comment type="caution">
    <text evidence="1">The sequence shown here is derived from an EMBL/GenBank/DDBJ whole genome shotgun (WGS) entry which is preliminary data.</text>
</comment>
<dbReference type="EMBL" id="MVFC01000017">
    <property type="protein sequence ID" value="OON76724.1"/>
    <property type="molecule type" value="Genomic_DNA"/>
</dbReference>
<sequence length="243" mass="27286">MNERLRRSMHRAGHDIASLAEAVGVSSKSVERWLTGSAPYPRTRFKVAALVGMDEGYLWPDSVDGASLAGAEIVSIYPRRNDVPGDLWTDLLRSTERNVDLLAFAGLFLTEEHSEWLPTLARKADGDVRVRLLLGDPDGIQLAARDTEYRICGGVAGRVSAVLSYYKNDMPDSVEIRLHDTPLYNSIYRFDDDIVINTHAYGLLAAYTPTMHIRRMDGAYFNTYLESFERVWGASRAVERDAR</sequence>
<protein>
    <recommendedName>
        <fullName evidence="3">XRE family transcriptional regulator</fullName>
    </recommendedName>
</protein>
<dbReference type="STRING" id="83656.B1H18_20675"/>
<evidence type="ECO:0008006" key="3">
    <source>
        <dbReference type="Google" id="ProtNLM"/>
    </source>
</evidence>
<dbReference type="RefSeq" id="WP_227025063.1">
    <property type="nucleotide sequence ID" value="NZ_CP045178.1"/>
</dbReference>
<dbReference type="AlphaFoldDB" id="A0A1V4A6R6"/>
<dbReference type="SUPFAM" id="SSF47413">
    <property type="entry name" value="lambda repressor-like DNA-binding domains"/>
    <property type="match status" value="1"/>
</dbReference>
<proteinExistence type="predicted"/>
<organism evidence="1 2">
    <name type="scientific">Streptomyces tsukubensis</name>
    <dbReference type="NCBI Taxonomy" id="83656"/>
    <lineage>
        <taxon>Bacteria</taxon>
        <taxon>Bacillati</taxon>
        <taxon>Actinomycetota</taxon>
        <taxon>Actinomycetes</taxon>
        <taxon>Kitasatosporales</taxon>
        <taxon>Streptomycetaceae</taxon>
        <taxon>Streptomyces</taxon>
    </lineage>
</organism>
<dbReference type="CDD" id="cd00093">
    <property type="entry name" value="HTH_XRE"/>
    <property type="match status" value="1"/>
</dbReference>
<dbReference type="InterPro" id="IPR001387">
    <property type="entry name" value="Cro/C1-type_HTH"/>
</dbReference>
<accession>A0A1V4A6R6</accession>
<gene>
    <name evidence="1" type="ORF">B1H18_20675</name>
</gene>
<name>A0A1V4A6R6_9ACTN</name>
<dbReference type="InterPro" id="IPR010982">
    <property type="entry name" value="Lambda_DNA-bd_dom_sf"/>
</dbReference>
<reference evidence="1 2" key="1">
    <citation type="submission" date="2017-02" db="EMBL/GenBank/DDBJ databases">
        <title>Draft Genome Sequence of Streptomyces tsukubaensis F601, a Producer of the immunosuppressant tacrolimus FK506.</title>
        <authorList>
            <person name="Zong G."/>
            <person name="Zhong C."/>
            <person name="Fu J."/>
            <person name="Qin R."/>
            <person name="Cao G."/>
        </authorList>
    </citation>
    <scope>NUCLEOTIDE SEQUENCE [LARGE SCALE GENOMIC DNA]</scope>
    <source>
        <strain evidence="1 2">F601</strain>
    </source>
</reference>
<evidence type="ECO:0000313" key="2">
    <source>
        <dbReference type="Proteomes" id="UP000190539"/>
    </source>
</evidence>
<dbReference type="Gene3D" id="1.10.260.40">
    <property type="entry name" value="lambda repressor-like DNA-binding domains"/>
    <property type="match status" value="1"/>
</dbReference>
<dbReference type="Proteomes" id="UP000190539">
    <property type="component" value="Unassembled WGS sequence"/>
</dbReference>